<dbReference type="EMBL" id="AOJG01000009">
    <property type="protein sequence ID" value="EMA63071.1"/>
    <property type="molecule type" value="Genomic_DNA"/>
</dbReference>
<sequence>MSTHSPDESERGTPAPSETDEPAALAGSRLVSALHAVSTRGASWVRNSALYQWLTAEPDPEVIVIDLRETWTVGPFLRVLDWVVDRLIDAAEDSRVVALARRGVTATRAAPLRVAGLLAVMIGLVVAGSGLLGGVSTTQLAVGVGLAVGGLIAMQDDRDWATLRETRPVALTIAALEPPEPPETAAGDETDPREDATPSSSSESSQTNEDDTADSQPTQTE</sequence>
<feature type="region of interest" description="Disordered" evidence="1">
    <location>
        <begin position="1"/>
        <end position="22"/>
    </location>
</feature>
<proteinExistence type="predicted"/>
<name>M0NZ27_9EURY</name>
<dbReference type="RefSeq" id="WP_008003918.1">
    <property type="nucleotide sequence ID" value="NZ_AOJG01000009.1"/>
</dbReference>
<accession>M0NZ27</accession>
<evidence type="ECO:0000256" key="2">
    <source>
        <dbReference type="SAM" id="Phobius"/>
    </source>
</evidence>
<organism evidence="3 4">
    <name type="scientific">Halorubrum lipolyticum DSM 21995</name>
    <dbReference type="NCBI Taxonomy" id="1227482"/>
    <lineage>
        <taxon>Archaea</taxon>
        <taxon>Methanobacteriati</taxon>
        <taxon>Methanobacteriota</taxon>
        <taxon>Stenosarchaea group</taxon>
        <taxon>Halobacteria</taxon>
        <taxon>Halobacteriales</taxon>
        <taxon>Haloferacaceae</taxon>
        <taxon>Halorubrum</taxon>
    </lineage>
</organism>
<keyword evidence="2" id="KW-0812">Transmembrane</keyword>
<dbReference type="Proteomes" id="UP000011650">
    <property type="component" value="Unassembled WGS sequence"/>
</dbReference>
<reference evidence="3 4" key="1">
    <citation type="journal article" date="2014" name="PLoS Genet.">
        <title>Phylogenetically driven sequencing of extremely halophilic archaea reveals strategies for static and dynamic osmo-response.</title>
        <authorList>
            <person name="Becker E.A."/>
            <person name="Seitzer P.M."/>
            <person name="Tritt A."/>
            <person name="Larsen D."/>
            <person name="Krusor M."/>
            <person name="Yao A.I."/>
            <person name="Wu D."/>
            <person name="Madern D."/>
            <person name="Eisen J.A."/>
            <person name="Darling A.E."/>
            <person name="Facciotti M.T."/>
        </authorList>
    </citation>
    <scope>NUCLEOTIDE SEQUENCE [LARGE SCALE GENOMIC DNA]</scope>
    <source>
        <strain evidence="3 4">DSM 21995</strain>
    </source>
</reference>
<keyword evidence="2" id="KW-1133">Transmembrane helix</keyword>
<evidence type="ECO:0000313" key="3">
    <source>
        <dbReference type="EMBL" id="EMA63071.1"/>
    </source>
</evidence>
<dbReference type="STRING" id="1227482.C469_03585"/>
<keyword evidence="2" id="KW-0472">Membrane</keyword>
<comment type="caution">
    <text evidence="3">The sequence shown here is derived from an EMBL/GenBank/DDBJ whole genome shotgun (WGS) entry which is preliminary data.</text>
</comment>
<evidence type="ECO:0000313" key="4">
    <source>
        <dbReference type="Proteomes" id="UP000011650"/>
    </source>
</evidence>
<gene>
    <name evidence="3" type="ORF">C469_03585</name>
</gene>
<dbReference type="AlphaFoldDB" id="M0NZ27"/>
<feature type="transmembrane region" description="Helical" evidence="2">
    <location>
        <begin position="138"/>
        <end position="154"/>
    </location>
</feature>
<feature type="transmembrane region" description="Helical" evidence="2">
    <location>
        <begin position="110"/>
        <end position="132"/>
    </location>
</feature>
<dbReference type="PATRIC" id="fig|1227482.3.peg.717"/>
<keyword evidence="4" id="KW-1185">Reference proteome</keyword>
<evidence type="ECO:0000256" key="1">
    <source>
        <dbReference type="SAM" id="MobiDB-lite"/>
    </source>
</evidence>
<feature type="region of interest" description="Disordered" evidence="1">
    <location>
        <begin position="174"/>
        <end position="221"/>
    </location>
</feature>
<dbReference type="OrthoDB" id="205900at2157"/>
<protein>
    <submittedName>
        <fullName evidence="3">Uncharacterized protein</fullName>
    </submittedName>
</protein>
<feature type="compositionally biased region" description="Basic and acidic residues" evidence="1">
    <location>
        <begin position="1"/>
        <end position="11"/>
    </location>
</feature>